<organism evidence="2 3">
    <name type="scientific">Ladona fulva</name>
    <name type="common">Scarce chaser dragonfly</name>
    <name type="synonym">Libellula fulva</name>
    <dbReference type="NCBI Taxonomy" id="123851"/>
    <lineage>
        <taxon>Eukaryota</taxon>
        <taxon>Metazoa</taxon>
        <taxon>Ecdysozoa</taxon>
        <taxon>Arthropoda</taxon>
        <taxon>Hexapoda</taxon>
        <taxon>Insecta</taxon>
        <taxon>Pterygota</taxon>
        <taxon>Palaeoptera</taxon>
        <taxon>Odonata</taxon>
        <taxon>Epiprocta</taxon>
        <taxon>Anisoptera</taxon>
        <taxon>Libelluloidea</taxon>
        <taxon>Libellulidae</taxon>
        <taxon>Ladona</taxon>
    </lineage>
</organism>
<evidence type="ECO:0000259" key="1">
    <source>
        <dbReference type="PROSITE" id="PS50994"/>
    </source>
</evidence>
<proteinExistence type="predicted"/>
<reference evidence="2" key="1">
    <citation type="submission" date="2013-04" db="EMBL/GenBank/DDBJ databases">
        <authorList>
            <person name="Qu J."/>
            <person name="Murali S.C."/>
            <person name="Bandaranaike D."/>
            <person name="Bellair M."/>
            <person name="Blankenburg K."/>
            <person name="Chao H."/>
            <person name="Dinh H."/>
            <person name="Doddapaneni H."/>
            <person name="Downs B."/>
            <person name="Dugan-Rocha S."/>
            <person name="Elkadiri S."/>
            <person name="Gnanaolivu R.D."/>
            <person name="Hernandez B."/>
            <person name="Javaid M."/>
            <person name="Jayaseelan J.C."/>
            <person name="Lee S."/>
            <person name="Li M."/>
            <person name="Ming W."/>
            <person name="Munidasa M."/>
            <person name="Muniz J."/>
            <person name="Nguyen L."/>
            <person name="Ongeri F."/>
            <person name="Osuji N."/>
            <person name="Pu L.-L."/>
            <person name="Puazo M."/>
            <person name="Qu C."/>
            <person name="Quiroz J."/>
            <person name="Raj R."/>
            <person name="Weissenberger G."/>
            <person name="Xin Y."/>
            <person name="Zou X."/>
            <person name="Han Y."/>
            <person name="Richards S."/>
            <person name="Worley K."/>
            <person name="Muzny D."/>
            <person name="Gibbs R."/>
        </authorList>
    </citation>
    <scope>NUCLEOTIDE SEQUENCE</scope>
    <source>
        <strain evidence="2">Sampled in the wild</strain>
    </source>
</reference>
<dbReference type="GO" id="GO:0003676">
    <property type="term" value="F:nucleic acid binding"/>
    <property type="evidence" value="ECO:0007669"/>
    <property type="project" value="InterPro"/>
</dbReference>
<gene>
    <name evidence="2" type="ORF">J437_LFUL012660</name>
</gene>
<name>A0A8K0KF32_LADFU</name>
<dbReference type="EMBL" id="KZ308661">
    <property type="protein sequence ID" value="KAG8232856.1"/>
    <property type="molecule type" value="Genomic_DNA"/>
</dbReference>
<dbReference type="InterPro" id="IPR001584">
    <property type="entry name" value="Integrase_cat-core"/>
</dbReference>
<dbReference type="PROSITE" id="PS50994">
    <property type="entry name" value="INTEGRASE"/>
    <property type="match status" value="1"/>
</dbReference>
<evidence type="ECO:0000313" key="2">
    <source>
        <dbReference type="EMBL" id="KAG8232856.1"/>
    </source>
</evidence>
<dbReference type="InterPro" id="IPR012337">
    <property type="entry name" value="RNaseH-like_sf"/>
</dbReference>
<keyword evidence="3" id="KW-1185">Reference proteome</keyword>
<dbReference type="GO" id="GO:0015074">
    <property type="term" value="P:DNA integration"/>
    <property type="evidence" value="ECO:0007669"/>
    <property type="project" value="InterPro"/>
</dbReference>
<reference evidence="2" key="2">
    <citation type="submission" date="2017-10" db="EMBL/GenBank/DDBJ databases">
        <title>Ladona fulva Genome sequencing and assembly.</title>
        <authorList>
            <person name="Murali S."/>
            <person name="Richards S."/>
            <person name="Bandaranaike D."/>
            <person name="Bellair M."/>
            <person name="Blankenburg K."/>
            <person name="Chao H."/>
            <person name="Dinh H."/>
            <person name="Doddapaneni H."/>
            <person name="Dugan-Rocha S."/>
            <person name="Elkadiri S."/>
            <person name="Gnanaolivu R."/>
            <person name="Hernandez B."/>
            <person name="Skinner E."/>
            <person name="Javaid M."/>
            <person name="Lee S."/>
            <person name="Li M."/>
            <person name="Ming W."/>
            <person name="Munidasa M."/>
            <person name="Muniz J."/>
            <person name="Nguyen L."/>
            <person name="Hughes D."/>
            <person name="Osuji N."/>
            <person name="Pu L.-L."/>
            <person name="Puazo M."/>
            <person name="Qu C."/>
            <person name="Quiroz J."/>
            <person name="Raj R."/>
            <person name="Weissenberger G."/>
            <person name="Xin Y."/>
            <person name="Zou X."/>
            <person name="Han Y."/>
            <person name="Worley K."/>
            <person name="Muzny D."/>
            <person name="Gibbs R."/>
        </authorList>
    </citation>
    <scope>NUCLEOTIDE SEQUENCE</scope>
    <source>
        <strain evidence="2">Sampled in the wild</strain>
    </source>
</reference>
<sequence>MNNSFGLEEGERGGWEKILGLDGRDTLHHKNEIGEMKLWHERGIAAGKRKREREREKYLIKADKAVHIEVVTDLTSEAFIAALTRFVSRRGLCLNLYSDCGTNFLGASSHLKKKELNHFVNQQSIRFHFLPPSAPHQGGLWESAVKATKNHLRRVMGTQILTLTEFITLLIKVEAMLNSRPLTPISSDPSEVSALTPGHFLIGRHLQSVPENDFSESPLNRLSRWQTVQALFQRLWKRWHKEYLHTLQQRSKWTIAKDGLKEGNLVLIQEPNAPPLVWPLGRVIATFPGEDGIVRVVQLRTTKGILSRPAIKVFPLPLDA</sequence>
<dbReference type="OrthoDB" id="5986643at2759"/>
<feature type="domain" description="Integrase catalytic" evidence="1">
    <location>
        <begin position="75"/>
        <end position="205"/>
    </location>
</feature>
<comment type="caution">
    <text evidence="2">The sequence shown here is derived from an EMBL/GenBank/DDBJ whole genome shotgun (WGS) entry which is preliminary data.</text>
</comment>
<dbReference type="InterPro" id="IPR040676">
    <property type="entry name" value="DUF5641"/>
</dbReference>
<dbReference type="InterPro" id="IPR036397">
    <property type="entry name" value="RNaseH_sf"/>
</dbReference>
<dbReference type="PANTHER" id="PTHR47331">
    <property type="entry name" value="PHD-TYPE DOMAIN-CONTAINING PROTEIN"/>
    <property type="match status" value="1"/>
</dbReference>
<protein>
    <recommendedName>
        <fullName evidence="1">Integrase catalytic domain-containing protein</fullName>
    </recommendedName>
</protein>
<dbReference type="PANTHER" id="PTHR47331:SF1">
    <property type="entry name" value="GAG-LIKE PROTEIN"/>
    <property type="match status" value="1"/>
</dbReference>
<accession>A0A8K0KF32</accession>
<dbReference type="AlphaFoldDB" id="A0A8K0KF32"/>
<dbReference type="Pfam" id="PF18701">
    <property type="entry name" value="DUF5641"/>
    <property type="match status" value="1"/>
</dbReference>
<dbReference type="Gene3D" id="3.30.420.10">
    <property type="entry name" value="Ribonuclease H-like superfamily/Ribonuclease H"/>
    <property type="match status" value="1"/>
</dbReference>
<dbReference type="SUPFAM" id="SSF53098">
    <property type="entry name" value="Ribonuclease H-like"/>
    <property type="match status" value="1"/>
</dbReference>
<evidence type="ECO:0000313" key="3">
    <source>
        <dbReference type="Proteomes" id="UP000792457"/>
    </source>
</evidence>
<dbReference type="Proteomes" id="UP000792457">
    <property type="component" value="Unassembled WGS sequence"/>
</dbReference>